<gene>
    <name evidence="1" type="ORF">llap_10000</name>
</gene>
<evidence type="ECO:0000313" key="2">
    <source>
        <dbReference type="Proteomes" id="UP000233556"/>
    </source>
</evidence>
<keyword evidence="2" id="KW-1185">Reference proteome</keyword>
<protein>
    <submittedName>
        <fullName evidence="1">Uncharacterized protein</fullName>
    </submittedName>
</protein>
<proteinExistence type="predicted"/>
<evidence type="ECO:0000313" key="1">
    <source>
        <dbReference type="EMBL" id="PKU39698.1"/>
    </source>
</evidence>
<reference evidence="2" key="1">
    <citation type="submission" date="2017-11" db="EMBL/GenBank/DDBJ databases">
        <authorList>
            <person name="Lima N.C."/>
            <person name="Parody-Merino A.M."/>
            <person name="Battley P.F."/>
            <person name="Fidler A.E."/>
            <person name="Prosdocimi F."/>
        </authorList>
    </citation>
    <scope>NUCLEOTIDE SEQUENCE [LARGE SCALE GENOMIC DNA]</scope>
</reference>
<name>A0A2I0U0W5_LIMLA</name>
<reference evidence="2" key="2">
    <citation type="submission" date="2017-12" db="EMBL/GenBank/DDBJ databases">
        <title>Genome sequence of the Bar-tailed Godwit (Limosa lapponica baueri).</title>
        <authorList>
            <person name="Lima N.C.B."/>
            <person name="Parody-Merino A.M."/>
            <person name="Battley P.F."/>
            <person name="Fidler A.E."/>
            <person name="Prosdocimi F."/>
        </authorList>
    </citation>
    <scope>NUCLEOTIDE SEQUENCE [LARGE SCALE GENOMIC DNA]</scope>
</reference>
<dbReference type="EMBL" id="KZ506427">
    <property type="protein sequence ID" value="PKU39698.1"/>
    <property type="molecule type" value="Genomic_DNA"/>
</dbReference>
<accession>A0A2I0U0W5</accession>
<dbReference type="Proteomes" id="UP000233556">
    <property type="component" value="Unassembled WGS sequence"/>
</dbReference>
<organism evidence="1 2">
    <name type="scientific">Limosa lapponica baueri</name>
    <dbReference type="NCBI Taxonomy" id="1758121"/>
    <lineage>
        <taxon>Eukaryota</taxon>
        <taxon>Metazoa</taxon>
        <taxon>Chordata</taxon>
        <taxon>Craniata</taxon>
        <taxon>Vertebrata</taxon>
        <taxon>Euteleostomi</taxon>
        <taxon>Archelosauria</taxon>
        <taxon>Archosauria</taxon>
        <taxon>Dinosauria</taxon>
        <taxon>Saurischia</taxon>
        <taxon>Theropoda</taxon>
        <taxon>Coelurosauria</taxon>
        <taxon>Aves</taxon>
        <taxon>Neognathae</taxon>
        <taxon>Neoaves</taxon>
        <taxon>Charadriiformes</taxon>
        <taxon>Scolopacidae</taxon>
        <taxon>Limosa</taxon>
    </lineage>
</organism>
<dbReference type="AlphaFoldDB" id="A0A2I0U0W5"/>
<sequence length="169" mass="18493">MLLEVPWKKSQEPVGAAEGLELGLGIRPEGDAGIAFADYLLGVSSAAFDTSAVSAGLIKDIASPYKPCLWRLNRTEVAITTTELFAGEKQRQKRFTSAPVNAGTLEPDVAMSDRCGSARGAAANPGVNNWNVLYALQMRVSKYERKRERLFQKALQNQSRYLSTNVNEK</sequence>